<dbReference type="STRING" id="1121950.SAMN02745243_00405"/>
<dbReference type="Pfam" id="PF11007">
    <property type="entry name" value="CotJA"/>
    <property type="match status" value="1"/>
</dbReference>
<reference evidence="1 2" key="1">
    <citation type="submission" date="2016-11" db="EMBL/GenBank/DDBJ databases">
        <authorList>
            <person name="Jaros S."/>
            <person name="Januszkiewicz K."/>
            <person name="Wedrychowicz H."/>
        </authorList>
    </citation>
    <scope>NUCLEOTIDE SEQUENCE [LARGE SCALE GENOMIC DNA]</scope>
    <source>
        <strain evidence="1 2">DSM 15480</strain>
    </source>
</reference>
<organism evidence="1 2">
    <name type="scientific">Hespellia stercorisuis DSM 15480</name>
    <dbReference type="NCBI Taxonomy" id="1121950"/>
    <lineage>
        <taxon>Bacteria</taxon>
        <taxon>Bacillati</taxon>
        <taxon>Bacillota</taxon>
        <taxon>Clostridia</taxon>
        <taxon>Lachnospirales</taxon>
        <taxon>Lachnospiraceae</taxon>
        <taxon>Hespellia</taxon>
    </lineage>
</organism>
<sequence>MPNYSPNMRNYNRCQPHAPTPPVAIPCTCSHNDVLEGLALAMAYVPWQEWSVPYDLNKGLQRGTIWKDLDKPFTGKGDCRS</sequence>
<dbReference type="RefSeq" id="WP_242945321.1">
    <property type="nucleotide sequence ID" value="NZ_FQZY01000007.1"/>
</dbReference>
<evidence type="ECO:0000313" key="2">
    <source>
        <dbReference type="Proteomes" id="UP000184301"/>
    </source>
</evidence>
<gene>
    <name evidence="1" type="ORF">SAMN02745243_00405</name>
</gene>
<dbReference type="EMBL" id="FQZY01000007">
    <property type="protein sequence ID" value="SHJ35679.1"/>
    <property type="molecule type" value="Genomic_DNA"/>
</dbReference>
<dbReference type="InterPro" id="IPR020256">
    <property type="entry name" value="Spore_coat_CotJA"/>
</dbReference>
<dbReference type="AlphaFoldDB" id="A0A1M6IMV8"/>
<evidence type="ECO:0000313" key="1">
    <source>
        <dbReference type="EMBL" id="SHJ35679.1"/>
    </source>
</evidence>
<keyword evidence="2" id="KW-1185">Reference proteome</keyword>
<accession>A0A1M6IMV8</accession>
<protein>
    <submittedName>
        <fullName evidence="1">Spore coat associated protein JA (CotJA)</fullName>
    </submittedName>
</protein>
<dbReference type="Proteomes" id="UP000184301">
    <property type="component" value="Unassembled WGS sequence"/>
</dbReference>
<name>A0A1M6IMV8_9FIRM</name>
<proteinExistence type="predicted"/>